<keyword evidence="6" id="KW-0805">Transcription regulation</keyword>
<evidence type="ECO:0000256" key="4">
    <source>
        <dbReference type="ARBA" id="ARBA00022490"/>
    </source>
</evidence>
<feature type="region of interest" description="Disordered" evidence="9">
    <location>
        <begin position="206"/>
        <end position="330"/>
    </location>
</feature>
<feature type="compositionally biased region" description="Low complexity" evidence="9">
    <location>
        <begin position="136"/>
        <end position="145"/>
    </location>
</feature>
<evidence type="ECO:0000256" key="6">
    <source>
        <dbReference type="ARBA" id="ARBA00023015"/>
    </source>
</evidence>
<feature type="region of interest" description="Disordered" evidence="9">
    <location>
        <begin position="71"/>
        <end position="176"/>
    </location>
</feature>
<keyword evidence="4" id="KW-0963">Cytoplasm</keyword>
<comment type="similarity">
    <text evidence="3">Belongs to the WHI5/NRM1 family.</text>
</comment>
<dbReference type="AlphaFoldDB" id="A0AAV9TX27"/>
<feature type="compositionally biased region" description="Gly residues" evidence="9">
    <location>
        <begin position="378"/>
        <end position="387"/>
    </location>
</feature>
<dbReference type="Proteomes" id="UP001373714">
    <property type="component" value="Unassembled WGS sequence"/>
</dbReference>
<feature type="compositionally biased region" description="Polar residues" evidence="9">
    <location>
        <begin position="242"/>
        <end position="256"/>
    </location>
</feature>
<feature type="compositionally biased region" description="Polar residues" evidence="9">
    <location>
        <begin position="86"/>
        <end position="100"/>
    </location>
</feature>
<feature type="compositionally biased region" description="Low complexity" evidence="9">
    <location>
        <begin position="109"/>
        <end position="129"/>
    </location>
</feature>
<evidence type="ECO:0000313" key="11">
    <source>
        <dbReference type="Proteomes" id="UP001373714"/>
    </source>
</evidence>
<evidence type="ECO:0000313" key="10">
    <source>
        <dbReference type="EMBL" id="KAK6330230.1"/>
    </source>
</evidence>
<sequence length="468" mass="50663">MESESFAGSWTDEQTAEASEKVLRRAKVSRMARQLQSRLALASYKTQRGWESLDLDTIEPRVDQDLMRKRMQSIQEGSPPPPPPTTASSLQHNYFTNGINNHFDDNNDMNDNMRGGNSLNGSNGSSNGNVRRRPTSNGSSSNAASPAHRKKRARTAAPFGDHTRGIVGTVGGSGNGAGGLLYNNMEDQDLEDVDMIYETGARHSFRNHNKNRGWKETHRLPQSSPGYHHSHHYRHSHGSSYDMDSQPQFSFTNSPRKGSPSPMDIGHSRHRSHHYHHQDYEPQPVFHSSPPRTPPHRTIPARQVFTTAGEKLEERSNRGNNNTNNGRKADGEGADLLLYLATSPSPNTMTKTNVSVAPSTPPSKGSAAALPSSMLNTPGGGGGGGSGSFNFHDFVHITPSPAQGMWGNGGSGRTPMTMQARRRLNFDGLVPPSPMNGSQGSQGSQGKVTGLGMELGGELVSPTSGFPI</sequence>
<keyword evidence="7" id="KW-0804">Transcription</keyword>
<dbReference type="PANTHER" id="PTHR40468:SF1">
    <property type="entry name" value="TOPOISOMERASE I DAMAGE AFFECTED PROTEIN 11"/>
    <property type="match status" value="1"/>
</dbReference>
<feature type="compositionally biased region" description="Polar residues" evidence="9">
    <location>
        <begin position="344"/>
        <end position="358"/>
    </location>
</feature>
<feature type="region of interest" description="Disordered" evidence="9">
    <location>
        <begin position="344"/>
        <end position="387"/>
    </location>
</feature>
<feature type="region of interest" description="Disordered" evidence="9">
    <location>
        <begin position="1"/>
        <end position="20"/>
    </location>
</feature>
<dbReference type="Pfam" id="PF08528">
    <property type="entry name" value="Whi5"/>
    <property type="match status" value="1"/>
</dbReference>
<organism evidence="10 11">
    <name type="scientific">Orbilia blumenaviensis</name>
    <dbReference type="NCBI Taxonomy" id="1796055"/>
    <lineage>
        <taxon>Eukaryota</taxon>
        <taxon>Fungi</taxon>
        <taxon>Dikarya</taxon>
        <taxon>Ascomycota</taxon>
        <taxon>Pezizomycotina</taxon>
        <taxon>Orbiliomycetes</taxon>
        <taxon>Orbiliales</taxon>
        <taxon>Orbiliaceae</taxon>
        <taxon>Orbilia</taxon>
    </lineage>
</organism>
<dbReference type="GO" id="GO:0005737">
    <property type="term" value="C:cytoplasm"/>
    <property type="evidence" value="ECO:0007669"/>
    <property type="project" value="UniProtKB-SubCell"/>
</dbReference>
<evidence type="ECO:0000256" key="9">
    <source>
        <dbReference type="SAM" id="MobiDB-lite"/>
    </source>
</evidence>
<feature type="compositionally biased region" description="Polar residues" evidence="9">
    <location>
        <begin position="1"/>
        <end position="17"/>
    </location>
</feature>
<evidence type="ECO:0000256" key="7">
    <source>
        <dbReference type="ARBA" id="ARBA00023163"/>
    </source>
</evidence>
<keyword evidence="5" id="KW-0678">Repressor</keyword>
<evidence type="ECO:0000256" key="3">
    <source>
        <dbReference type="ARBA" id="ARBA00006922"/>
    </source>
</evidence>
<keyword evidence="11" id="KW-1185">Reference proteome</keyword>
<dbReference type="GO" id="GO:0005634">
    <property type="term" value="C:nucleus"/>
    <property type="evidence" value="ECO:0007669"/>
    <property type="project" value="UniProtKB-SubCell"/>
</dbReference>
<reference evidence="10 11" key="1">
    <citation type="submission" date="2019-10" db="EMBL/GenBank/DDBJ databases">
        <authorList>
            <person name="Palmer J.M."/>
        </authorList>
    </citation>
    <scope>NUCLEOTIDE SEQUENCE [LARGE SCALE GENOMIC DNA]</scope>
    <source>
        <strain evidence="10 11">TWF730</strain>
    </source>
</reference>
<protein>
    <submittedName>
        <fullName evidence="10">Uncharacterized protein</fullName>
    </submittedName>
</protein>
<evidence type="ECO:0000256" key="5">
    <source>
        <dbReference type="ARBA" id="ARBA00022491"/>
    </source>
</evidence>
<keyword evidence="8" id="KW-0539">Nucleus</keyword>
<name>A0AAV9TX27_9PEZI</name>
<comment type="subcellular location">
    <subcellularLocation>
        <location evidence="2">Cytoplasm</location>
    </subcellularLocation>
    <subcellularLocation>
        <location evidence="1">Nucleus</location>
    </subcellularLocation>
</comment>
<comment type="caution">
    <text evidence="10">The sequence shown here is derived from an EMBL/GenBank/DDBJ whole genome shotgun (WGS) entry which is preliminary data.</text>
</comment>
<proteinExistence type="inferred from homology"/>
<dbReference type="InterPro" id="IPR013734">
    <property type="entry name" value="TF_Nrm1/Whi5"/>
</dbReference>
<evidence type="ECO:0000256" key="2">
    <source>
        <dbReference type="ARBA" id="ARBA00004496"/>
    </source>
</evidence>
<accession>A0AAV9TX27</accession>
<dbReference type="EMBL" id="JAVHNS010000019">
    <property type="protein sequence ID" value="KAK6330230.1"/>
    <property type="molecule type" value="Genomic_DNA"/>
</dbReference>
<feature type="compositionally biased region" description="Basic residues" evidence="9">
    <location>
        <begin position="228"/>
        <end position="237"/>
    </location>
</feature>
<evidence type="ECO:0000256" key="1">
    <source>
        <dbReference type="ARBA" id="ARBA00004123"/>
    </source>
</evidence>
<gene>
    <name evidence="10" type="ORF">TWF730_004725</name>
</gene>
<evidence type="ECO:0000256" key="8">
    <source>
        <dbReference type="ARBA" id="ARBA00023242"/>
    </source>
</evidence>
<dbReference type="PANTHER" id="PTHR40468">
    <property type="entry name" value="YALI0A15257P"/>
    <property type="match status" value="1"/>
</dbReference>